<sequence length="205" mass="22827">MKFRVVGADRKTGEDVEFFVEARDEVDAETIANRRNIMVSDVALVRSEWPRADDATPWVVEWPRSDDGTAGVAELVSRCCRGCGAVLGTGERRCRACRRVANIGLLAAICVGVFLGLVLTGESERRTTHTVATAQPRDLTRTALNELSPQEQATAFERQLSKEMAKASREFAEAKRRGDKAAERYWSEELADGLDWLHQMSKDKP</sequence>
<protein>
    <submittedName>
        <fullName evidence="3">Uncharacterized protein</fullName>
    </submittedName>
</protein>
<keyword evidence="2" id="KW-0812">Transmembrane</keyword>
<dbReference type="EMBL" id="LAZR01001509">
    <property type="protein sequence ID" value="KKN43464.1"/>
    <property type="molecule type" value="Genomic_DNA"/>
</dbReference>
<gene>
    <name evidence="3" type="ORF">LCGC14_0702890</name>
</gene>
<evidence type="ECO:0000256" key="1">
    <source>
        <dbReference type="SAM" id="Coils"/>
    </source>
</evidence>
<keyword evidence="2" id="KW-0472">Membrane</keyword>
<name>A0A0F9QLZ1_9ZZZZ</name>
<keyword evidence="1" id="KW-0175">Coiled coil</keyword>
<proteinExistence type="predicted"/>
<dbReference type="AlphaFoldDB" id="A0A0F9QLZ1"/>
<feature type="transmembrane region" description="Helical" evidence="2">
    <location>
        <begin position="100"/>
        <end position="119"/>
    </location>
</feature>
<evidence type="ECO:0000256" key="2">
    <source>
        <dbReference type="SAM" id="Phobius"/>
    </source>
</evidence>
<feature type="coiled-coil region" evidence="1">
    <location>
        <begin position="157"/>
        <end position="184"/>
    </location>
</feature>
<organism evidence="3">
    <name type="scientific">marine sediment metagenome</name>
    <dbReference type="NCBI Taxonomy" id="412755"/>
    <lineage>
        <taxon>unclassified sequences</taxon>
        <taxon>metagenomes</taxon>
        <taxon>ecological metagenomes</taxon>
    </lineage>
</organism>
<comment type="caution">
    <text evidence="3">The sequence shown here is derived from an EMBL/GenBank/DDBJ whole genome shotgun (WGS) entry which is preliminary data.</text>
</comment>
<accession>A0A0F9QLZ1</accession>
<reference evidence="3" key="1">
    <citation type="journal article" date="2015" name="Nature">
        <title>Complex archaea that bridge the gap between prokaryotes and eukaryotes.</title>
        <authorList>
            <person name="Spang A."/>
            <person name="Saw J.H."/>
            <person name="Jorgensen S.L."/>
            <person name="Zaremba-Niedzwiedzka K."/>
            <person name="Martijn J."/>
            <person name="Lind A.E."/>
            <person name="van Eijk R."/>
            <person name="Schleper C."/>
            <person name="Guy L."/>
            <person name="Ettema T.J."/>
        </authorList>
    </citation>
    <scope>NUCLEOTIDE SEQUENCE</scope>
</reference>
<evidence type="ECO:0000313" key="3">
    <source>
        <dbReference type="EMBL" id="KKN43464.1"/>
    </source>
</evidence>
<keyword evidence="2" id="KW-1133">Transmembrane helix</keyword>